<comment type="subcellular location">
    <subcellularLocation>
        <location evidence="1">Membrane</location>
        <topology evidence="1">Multi-pass membrane protein</topology>
    </subcellularLocation>
</comment>
<evidence type="ECO:0000256" key="1">
    <source>
        <dbReference type="ARBA" id="ARBA00004141"/>
    </source>
</evidence>
<evidence type="ECO:0000313" key="9">
    <source>
        <dbReference type="Proteomes" id="UP000799429"/>
    </source>
</evidence>
<dbReference type="InterPro" id="IPR052337">
    <property type="entry name" value="SAT4-like"/>
</dbReference>
<feature type="transmembrane region" description="Helical" evidence="6">
    <location>
        <begin position="110"/>
        <end position="130"/>
    </location>
</feature>
<dbReference type="PANTHER" id="PTHR33048">
    <property type="entry name" value="PTH11-LIKE INTEGRAL MEMBRANE PROTEIN (AFU_ORTHOLOGUE AFUA_5G11245)"/>
    <property type="match status" value="1"/>
</dbReference>
<dbReference type="InterPro" id="IPR049326">
    <property type="entry name" value="Rhodopsin_dom_fungi"/>
</dbReference>
<keyword evidence="3 6" id="KW-1133">Transmembrane helix</keyword>
<dbReference type="OrthoDB" id="4525788at2759"/>
<accession>A0A9P4S6Q0</accession>
<evidence type="ECO:0000256" key="3">
    <source>
        <dbReference type="ARBA" id="ARBA00022989"/>
    </source>
</evidence>
<dbReference type="Proteomes" id="UP000799429">
    <property type="component" value="Unassembled WGS sequence"/>
</dbReference>
<reference evidence="8" key="1">
    <citation type="journal article" date="2020" name="Stud. Mycol.">
        <title>101 Dothideomycetes genomes: a test case for predicting lifestyles and emergence of pathogens.</title>
        <authorList>
            <person name="Haridas S."/>
            <person name="Albert R."/>
            <person name="Binder M."/>
            <person name="Bloem J."/>
            <person name="Labutti K."/>
            <person name="Salamov A."/>
            <person name="Andreopoulos B."/>
            <person name="Baker S."/>
            <person name="Barry K."/>
            <person name="Bills G."/>
            <person name="Bluhm B."/>
            <person name="Cannon C."/>
            <person name="Castanera R."/>
            <person name="Culley D."/>
            <person name="Daum C."/>
            <person name="Ezra D."/>
            <person name="Gonzalez J."/>
            <person name="Henrissat B."/>
            <person name="Kuo A."/>
            <person name="Liang C."/>
            <person name="Lipzen A."/>
            <person name="Lutzoni F."/>
            <person name="Magnuson J."/>
            <person name="Mondo S."/>
            <person name="Nolan M."/>
            <person name="Ohm R."/>
            <person name="Pangilinan J."/>
            <person name="Park H.-J."/>
            <person name="Ramirez L."/>
            <person name="Alfaro M."/>
            <person name="Sun H."/>
            <person name="Tritt A."/>
            <person name="Yoshinaga Y."/>
            <person name="Zwiers L.-H."/>
            <person name="Turgeon B."/>
            <person name="Goodwin S."/>
            <person name="Spatafora J."/>
            <person name="Crous P."/>
            <person name="Grigoriev I."/>
        </authorList>
    </citation>
    <scope>NUCLEOTIDE SEQUENCE</scope>
    <source>
        <strain evidence="8">CBS 101060</strain>
    </source>
</reference>
<feature type="domain" description="Rhodopsin" evidence="7">
    <location>
        <begin position="44"/>
        <end position="287"/>
    </location>
</feature>
<keyword evidence="9" id="KW-1185">Reference proteome</keyword>
<comment type="similarity">
    <text evidence="5">Belongs to the SAT4 family.</text>
</comment>
<keyword evidence="2 6" id="KW-0812">Transmembrane</keyword>
<dbReference type="Pfam" id="PF20684">
    <property type="entry name" value="Fung_rhodopsin"/>
    <property type="match status" value="1"/>
</dbReference>
<dbReference type="AlphaFoldDB" id="A0A9P4S6Q0"/>
<organism evidence="8 9">
    <name type="scientific">Patellaria atrata CBS 101060</name>
    <dbReference type="NCBI Taxonomy" id="1346257"/>
    <lineage>
        <taxon>Eukaryota</taxon>
        <taxon>Fungi</taxon>
        <taxon>Dikarya</taxon>
        <taxon>Ascomycota</taxon>
        <taxon>Pezizomycotina</taxon>
        <taxon>Dothideomycetes</taxon>
        <taxon>Dothideomycetes incertae sedis</taxon>
        <taxon>Patellariales</taxon>
        <taxon>Patellariaceae</taxon>
        <taxon>Patellaria</taxon>
    </lineage>
</organism>
<evidence type="ECO:0000256" key="5">
    <source>
        <dbReference type="ARBA" id="ARBA00038359"/>
    </source>
</evidence>
<dbReference type="PANTHER" id="PTHR33048:SF129">
    <property type="entry name" value="INTEGRAL MEMBRANE PROTEIN-RELATED"/>
    <property type="match status" value="1"/>
</dbReference>
<sequence length="389" mass="43962">MHDIPLDVLLSFPLPNYEDPEERGPALVIVNAIFIFLVCVTVGLRIYVRVRIKRWLGSDDAFIVLAFVCTIGVTVLLTLANTRYGWNRHVYDIPFHYAEDALKIGYASKFLFMFAATFTRMSLLCFYYRLTHNSGISWFNWLLHISSIFVVSICISYIFANIWLCSPIEAYWTIPPKPGSTCLDEGIITLVLGIINCVADLLVTILPIPIIIKLHMPIRDRIGVIVLLSLGLIVTVAGIVRTYFIWKSLIASYDRSWYSYPLWIAAAVEIDLGVICASAPALRPLVASWFTYVHSAVSNKATEHRSASTELFIYSSRFRKLLMHSNSTTGSTLPSQSLTLVAQSVDESTGPDLRPQLDELEHGVTERRYEVQTRNIRSSDDSHINYNSR</sequence>
<name>A0A9P4S6Q0_9PEZI</name>
<feature type="transmembrane region" description="Helical" evidence="6">
    <location>
        <begin position="224"/>
        <end position="246"/>
    </location>
</feature>
<dbReference type="EMBL" id="MU006101">
    <property type="protein sequence ID" value="KAF2836950.1"/>
    <property type="molecule type" value="Genomic_DNA"/>
</dbReference>
<dbReference type="GO" id="GO:0016020">
    <property type="term" value="C:membrane"/>
    <property type="evidence" value="ECO:0007669"/>
    <property type="project" value="UniProtKB-SubCell"/>
</dbReference>
<evidence type="ECO:0000313" key="8">
    <source>
        <dbReference type="EMBL" id="KAF2836950.1"/>
    </source>
</evidence>
<feature type="transmembrane region" description="Helical" evidence="6">
    <location>
        <begin position="60"/>
        <end position="80"/>
    </location>
</feature>
<feature type="transmembrane region" description="Helical" evidence="6">
    <location>
        <begin position="26"/>
        <end position="48"/>
    </location>
</feature>
<evidence type="ECO:0000256" key="2">
    <source>
        <dbReference type="ARBA" id="ARBA00022692"/>
    </source>
</evidence>
<feature type="transmembrane region" description="Helical" evidence="6">
    <location>
        <begin position="187"/>
        <end position="212"/>
    </location>
</feature>
<feature type="transmembrane region" description="Helical" evidence="6">
    <location>
        <begin position="142"/>
        <end position="164"/>
    </location>
</feature>
<evidence type="ECO:0000256" key="4">
    <source>
        <dbReference type="ARBA" id="ARBA00023136"/>
    </source>
</evidence>
<protein>
    <recommendedName>
        <fullName evidence="7">Rhodopsin domain-containing protein</fullName>
    </recommendedName>
</protein>
<gene>
    <name evidence="8" type="ORF">M501DRAFT_978701</name>
</gene>
<evidence type="ECO:0000256" key="6">
    <source>
        <dbReference type="SAM" id="Phobius"/>
    </source>
</evidence>
<keyword evidence="4 6" id="KW-0472">Membrane</keyword>
<feature type="transmembrane region" description="Helical" evidence="6">
    <location>
        <begin position="258"/>
        <end position="282"/>
    </location>
</feature>
<comment type="caution">
    <text evidence="8">The sequence shown here is derived from an EMBL/GenBank/DDBJ whole genome shotgun (WGS) entry which is preliminary data.</text>
</comment>
<proteinExistence type="inferred from homology"/>
<evidence type="ECO:0000259" key="7">
    <source>
        <dbReference type="Pfam" id="PF20684"/>
    </source>
</evidence>